<sequence>MNEYINQNDANNLLKADSFLKRMNCFLGKNEKAPRDSSQLIVGIEYWVADNDLRYIGIYRSPVQDFIGKENMNLIRTQAEFLKYANKDIETNVIGDDNEYLIPIASIENNNVYAFKNEENENMIVQREVKHFNYYRVKNGTHIISKHKAYYGCQIPLKHDAKRKNLS</sequence>
<reference evidence="1" key="1">
    <citation type="submission" date="2021-10" db="EMBL/GenBank/DDBJ databases">
        <title>Collection of gut derived symbiotic bacterial strains cultured from healthy donors.</title>
        <authorList>
            <person name="Lin H."/>
            <person name="Littmann E."/>
            <person name="Claire K."/>
            <person name="Pamer E."/>
        </authorList>
    </citation>
    <scope>NUCLEOTIDE SEQUENCE</scope>
    <source>
        <strain evidence="1">MSK.22.92</strain>
    </source>
</reference>
<organism evidence="1 2">
    <name type="scientific">Agathobacter rectalis</name>
    <dbReference type="NCBI Taxonomy" id="39491"/>
    <lineage>
        <taxon>Bacteria</taxon>
        <taxon>Bacillati</taxon>
        <taxon>Bacillota</taxon>
        <taxon>Clostridia</taxon>
        <taxon>Lachnospirales</taxon>
        <taxon>Lachnospiraceae</taxon>
        <taxon>Agathobacter</taxon>
    </lineage>
</organism>
<proteinExistence type="predicted"/>
<evidence type="ECO:0000313" key="2">
    <source>
        <dbReference type="Proteomes" id="UP001197847"/>
    </source>
</evidence>
<dbReference type="EMBL" id="JAJFBX010000024">
    <property type="protein sequence ID" value="MCC2748055.1"/>
    <property type="molecule type" value="Genomic_DNA"/>
</dbReference>
<gene>
    <name evidence="1" type="ORF">LK487_13635</name>
</gene>
<dbReference type="AlphaFoldDB" id="A0AAW4WTS2"/>
<accession>A0AAW4WTS2</accession>
<dbReference type="RefSeq" id="WP_173849217.1">
    <property type="nucleotide sequence ID" value="NZ_JAAISB010000015.1"/>
</dbReference>
<comment type="caution">
    <text evidence="1">The sequence shown here is derived from an EMBL/GenBank/DDBJ whole genome shotgun (WGS) entry which is preliminary data.</text>
</comment>
<evidence type="ECO:0000313" key="1">
    <source>
        <dbReference type="EMBL" id="MCC2748055.1"/>
    </source>
</evidence>
<dbReference type="Proteomes" id="UP001197847">
    <property type="component" value="Unassembled WGS sequence"/>
</dbReference>
<name>A0AAW4WTS2_9FIRM</name>
<protein>
    <submittedName>
        <fullName evidence="1">Uncharacterized protein</fullName>
    </submittedName>
</protein>